<keyword evidence="17" id="KW-0511">Multifunctional enzyme</keyword>
<keyword evidence="6" id="KW-0479">Metal-binding</keyword>
<feature type="compositionally biased region" description="Polar residues" evidence="18">
    <location>
        <begin position="1358"/>
        <end position="1372"/>
    </location>
</feature>
<feature type="compositionally biased region" description="Basic and acidic residues" evidence="18">
    <location>
        <begin position="268"/>
        <end position="284"/>
    </location>
</feature>
<dbReference type="Gene3D" id="3.30.70.270">
    <property type="match status" value="2"/>
</dbReference>
<dbReference type="PROSITE" id="PS50013">
    <property type="entry name" value="CHROMO_2"/>
    <property type="match status" value="1"/>
</dbReference>
<dbReference type="RefSeq" id="XP_043186831.1">
    <property type="nucleotide sequence ID" value="XM_043332070.1"/>
</dbReference>
<keyword evidence="7" id="KW-0064">Aspartyl protease</keyword>
<dbReference type="GO" id="GO:0003723">
    <property type="term" value="F:RNA binding"/>
    <property type="evidence" value="ECO:0007669"/>
    <property type="project" value="UniProtKB-KW"/>
</dbReference>
<dbReference type="SUPFAM" id="SSF53098">
    <property type="entry name" value="Ribonuclease H-like"/>
    <property type="match status" value="1"/>
</dbReference>
<dbReference type="CDD" id="cd09274">
    <property type="entry name" value="RNase_HI_RT_Ty3"/>
    <property type="match status" value="1"/>
</dbReference>
<keyword evidence="14" id="KW-0239">DNA-directed DNA polymerase</keyword>
<dbReference type="Proteomes" id="UP000650533">
    <property type="component" value="Chromosome 15"/>
</dbReference>
<evidence type="ECO:0000313" key="21">
    <source>
        <dbReference type="EMBL" id="QRW26594.1"/>
    </source>
</evidence>
<dbReference type="GO" id="GO:0015074">
    <property type="term" value="P:DNA integration"/>
    <property type="evidence" value="ECO:0007669"/>
    <property type="project" value="UniProtKB-KW"/>
</dbReference>
<keyword evidence="2" id="KW-0645">Protease</keyword>
<dbReference type="GO" id="GO:0006310">
    <property type="term" value="P:DNA recombination"/>
    <property type="evidence" value="ECO:0007669"/>
    <property type="project" value="UniProtKB-KW"/>
</dbReference>
<feature type="compositionally biased region" description="Polar residues" evidence="18">
    <location>
        <begin position="103"/>
        <end position="123"/>
    </location>
</feature>
<evidence type="ECO:0000256" key="16">
    <source>
        <dbReference type="ARBA" id="ARBA00023172"/>
    </source>
</evidence>
<dbReference type="Gene3D" id="2.40.70.10">
    <property type="entry name" value="Acid Proteases"/>
    <property type="match status" value="1"/>
</dbReference>
<feature type="compositionally biased region" description="Basic and acidic residues" evidence="18">
    <location>
        <begin position="956"/>
        <end position="965"/>
    </location>
</feature>
<dbReference type="GO" id="GO:0003964">
    <property type="term" value="F:RNA-directed DNA polymerase activity"/>
    <property type="evidence" value="ECO:0007669"/>
    <property type="project" value="UniProtKB-KW"/>
</dbReference>
<feature type="compositionally biased region" description="Acidic residues" evidence="18">
    <location>
        <begin position="1335"/>
        <end position="1349"/>
    </location>
</feature>
<evidence type="ECO:0000256" key="4">
    <source>
        <dbReference type="ARBA" id="ARBA00022695"/>
    </source>
</evidence>
<dbReference type="GO" id="GO:0003677">
    <property type="term" value="F:DNA binding"/>
    <property type="evidence" value="ECO:0007669"/>
    <property type="project" value="UniProtKB-KW"/>
</dbReference>
<dbReference type="InterPro" id="IPR021109">
    <property type="entry name" value="Peptidase_aspartic_dom_sf"/>
</dbReference>
<dbReference type="Pfam" id="PF17919">
    <property type="entry name" value="RT_RNaseH_2"/>
    <property type="match status" value="1"/>
</dbReference>
<feature type="region of interest" description="Disordered" evidence="18">
    <location>
        <begin position="252"/>
        <end position="284"/>
    </location>
</feature>
<dbReference type="InterPro" id="IPR041588">
    <property type="entry name" value="Integrase_H2C2"/>
</dbReference>
<feature type="region of interest" description="Disordered" evidence="18">
    <location>
        <begin position="846"/>
        <end position="881"/>
    </location>
</feature>
<feature type="domain" description="Chromo" evidence="19">
    <location>
        <begin position="2804"/>
        <end position="2857"/>
    </location>
</feature>
<sequence>MSRTLPNQYKGDTRGRKATQWLDCMLLWVALHCNQFDEEEQMVVWILYHMEDKAANWALPIIGTIIKGKPNAPTTIPTMTAWFKEAFANPNTKQAAAQKIAALTQTASTAERSSRPVSSNRTPWDTRLSREDSPSNPFGPTRYSIEQSSPEELVIPQPIQPYESPIKPHASMPALEDPQAGPSSSRRISPHSHKSSSRHSPRLSPLEYEAIQEADKLAKPSSSIRKPSSFGNKASSATFQRMIPVFGLPDIEMLEPSSSKPQPSEPMNSHELKRSKGKTSEAHISKHRETQAALLDPNDRSFTNDPAIQKYLPYSPSTTLYPLNEESPGEFNYQPDCTQMTSWCRKNPQANSFRKVYRQLGRVFYHVEIPPAHENCYPSPSCEQWASHYFKLLDTVVTFRPTCCITTKLVPAQEINHWPEYGKLHIDLNKLIKRTVQSVYDMEELLPIPEWPEHDCLFTSHSFEVAAVTYRDQMERFIQKLYEILGRQLQTGPPSPVISAGHLSEVEPGQEHLRDRTLQLKQDMTLLVPKGSRASSVTPQEAAQENLLRSLIKPTSQVTIASPLLPDPQVSPPTVTLHTSSSTPPGQPPSSLHSSKASLTVTMQPRYLGPDNGTTLIPSEPLPSPPSSIATSSSRSIPLGRIPEESPHVTLQVPPTLERTERLRREAARSLGPRPPTPRPTIVPSTSSEETLPSSPRGNASVPIAQPSAIPPFNIQALENYINNLSDGSIDGLSSSESSTGRDQVAPELIAPATPADSITSVSSAATHTMQIPVAQSTPRIRSQVEEDNVRNIPYNPPLSNAARRVSLAGPSIPLRDPPPHADFINCRSSLGANWRSSGRPAIPAESFTRVSTIPEERSSRLAESAHRRPTSSPESRRTPLSIHTNLPYLQEQPAPVTREEANMSRRGNFLAPLLAPVPQLQVPPAPPIDRTRLPPHIVGRMVSSRRFSELFNDPPPRDQLRDRLAPLAEGGGGNDPPYDSNEGDFDNSGKRRNNPPRRNGGGPPNDPEDPGNEPYAQANAARARPFNPAPVHFDTKLKPDIIPEWDGDTKKLSRWMTSINNIAEYSSYTRIQLGQQIPLRFTGRALRWFNALDKDYRQIITEDWPALRQAITIHFMNRTFLNRSKNEAMRIRFRDKDHSEETPEDYVIRKMEALTIVSDWTDSELIFEIMNGAPKSWTTHIDTSRIVTWEDFLDKIAWHEEDLLGKDSSHNSDIQRQLHQMQSTLKRLEGNRHSRPSARSHLAGSKPVGWHQNNPPPKYPKDDSTVSKGKTPKDKKARPCRHCGSMMHWDRDCKHAKKNSRFVRSHMAQADDDEWEAQEAYEDLCDEAYLDETEYDTEGEESVSEEEQDFHKPLQSLAVSTSSAKPSSGSQEEQHGLEGTTVSQGTNSADQGSKESDSSVFSGYVQPKLPTRKSLNKKLKMASSHTAIAKIGEEITLKRLMSRPPGTAFFGSKATIIKGWLQTSNGPKKRITFDSGSEITLINESILKTLDPSPRVRIGQKLKLIQVTGNSSLSQYISLPIIFDTEQGLVKMIVEAYIVPNMNTPFILGTDFASQYQLSLVRNGEGTRIVFGDTGRSIPVEESDSSPRIDQQGNTFMVEVAQGFIKNSEKIKISKKAYKKRLQHRKLPPNTVKVKVYETVTIPAHTIKLIKVKTIWKEGQASDCLIDRNNPKIQVSNLSEHPLRLQGGEILGYMHDPNEYLAKEKDITKEEKDSIIKYATLVQAMVQRKAEEKPTAQEEELMKSPEGGPKTAEVPDPEPVPSDRFLQEVNFSEHLTPNQRAKLEKVLRKHELAFGLDGRLGTHNTQLEIRLRPGTKEISLTPYHASPAKREVIDKQIEEWLKLGVIEPSKSAWGFPVIVVYCNNKPRLCVDYRRLNEVAVPDEYPLPKQTDILHALEGSQWLTTLDALAGFTQLTIKEEDREKLAFRCHNGHWQPTKLLFGYRNGPAEFQRVMNRILSRFLWQFALVYIDDIVIYSVEFEDHCNHLDQVLGAIEEAEITLSPKKCHIGYQSLLLLGQKVSRLGLSTHKEKVDAILELEPPKNVPTLQTFLGVMTYFSSYIPFYSWIVAPLFKLLKKGTAWSWEEKEQQAFELAKEALASAPVMAYPIIGKPYRLYTDACDYGLGGILQQVQSIKIKDLKGTKAYKYLRGEYDKGNPVPRMTIPASKQRDNVTGGDTWDKQDFEETTVQVEQVIAYWSRILKEAERNYSPTERKALALKEALVKFQVYLEGAEFVAITDHAALTWSKTYNNVNRRLMTWGLVFSAYPGMQIVHRAGRVHDNADPISRLRRRTPYHTSPLADQSTPLKLNMEEDPLRNLYKEINERFEEKLLRVASAFTQSYKIGNSQKPIKKWIPTPAEAISYQTTTSYSVEISINSEEITRFIEAYKKDSHFKQVMEEFKSHHNPLNPPFHQYQIGDNGLIYFIDSQEKYWLCVPRDLQVDILKENHDNLNQGAHAGYAKTYHQIASAYYWPKMARSIQKGFLQPLPIPQQPFEVVSMDFIMDLPLSNNYNAILVIVDKLTKYGHFIPCTTQIDEVQTAQLFHDHIWCHYGLPRQVITDRDARWTGAFWGHLVSMLRIWQALTTAHHPQSDGQTEILNQTTEVAIRVFTNPAKDNWSKLLSGFAHSYNTSVHTSTQQTPAFLLRRFQPLTSANLLALTSENIPRPAQESQTAEEFKESMELAQSLAKDALKVAQNYQQKYYNSDKTHVTFEPGDLVLINPHSLNLLKHQSGKGNKLNMRYEGPFEVMESISPVAYRIRLPASYRIHPIINIAHLESYKASPPEFGSRPTQNIPREDFQQMPEYEVERIVEERTIKKGNKRIRQYKICWLGYSSEHDRWRTEKELRNAPEVIKEWKRTSGSTIHHNHRKKKEF</sequence>
<dbReference type="InterPro" id="IPR050951">
    <property type="entry name" value="Retrovirus_Pol_polyprotein"/>
</dbReference>
<keyword evidence="13" id="KW-0695">RNA-directed DNA polymerase</keyword>
<dbReference type="Gene3D" id="1.10.340.70">
    <property type="match status" value="1"/>
</dbReference>
<dbReference type="SMART" id="SM00298">
    <property type="entry name" value="CHROMO"/>
    <property type="match status" value="1"/>
</dbReference>
<dbReference type="PANTHER" id="PTHR37984:SF5">
    <property type="entry name" value="PROTEIN NYNRIN-LIKE"/>
    <property type="match status" value="1"/>
</dbReference>
<evidence type="ECO:0000256" key="12">
    <source>
        <dbReference type="ARBA" id="ARBA00022908"/>
    </source>
</evidence>
<evidence type="ECO:0000313" key="22">
    <source>
        <dbReference type="Proteomes" id="UP000650533"/>
    </source>
</evidence>
<dbReference type="Gene3D" id="3.30.420.10">
    <property type="entry name" value="Ribonuclease H-like superfamily/Ribonuclease H"/>
    <property type="match status" value="1"/>
</dbReference>
<dbReference type="KEGG" id="rsx:RhiXN_12255"/>
<dbReference type="EMBL" id="CP059672">
    <property type="protein sequence ID" value="QRW26594.1"/>
    <property type="molecule type" value="Genomic_DNA"/>
</dbReference>
<dbReference type="FunFam" id="3.30.70.270:FF:000020">
    <property type="entry name" value="Transposon Tf2-6 polyprotein-like Protein"/>
    <property type="match status" value="1"/>
</dbReference>
<feature type="region of interest" description="Disordered" evidence="18">
    <location>
        <begin position="1730"/>
        <end position="1760"/>
    </location>
</feature>
<keyword evidence="16" id="KW-0233">DNA recombination</keyword>
<dbReference type="GO" id="GO:0003887">
    <property type="term" value="F:DNA-directed DNA polymerase activity"/>
    <property type="evidence" value="ECO:0007669"/>
    <property type="project" value="UniProtKB-KW"/>
</dbReference>
<feature type="region of interest" description="Disordered" evidence="18">
    <location>
        <begin position="949"/>
        <end position="1016"/>
    </location>
</feature>
<feature type="compositionally biased region" description="Polar residues" evidence="18">
    <location>
        <begin position="592"/>
        <end position="603"/>
    </location>
</feature>
<dbReference type="InterPro" id="IPR000477">
    <property type="entry name" value="RT_dom"/>
</dbReference>
<dbReference type="Pfam" id="PF17921">
    <property type="entry name" value="Integrase_H2C2"/>
    <property type="match status" value="1"/>
</dbReference>
<dbReference type="InterPro" id="IPR012337">
    <property type="entry name" value="RNaseH-like_sf"/>
</dbReference>
<dbReference type="Pfam" id="PF24626">
    <property type="entry name" value="SH3_Tf2-1"/>
    <property type="match status" value="1"/>
</dbReference>
<keyword evidence="5" id="KW-0540">Nuclease</keyword>
<feature type="compositionally biased region" description="Basic and acidic residues" evidence="18">
    <location>
        <begin position="855"/>
        <end position="867"/>
    </location>
</feature>
<dbReference type="InterPro" id="IPR023780">
    <property type="entry name" value="Chromo_domain"/>
</dbReference>
<gene>
    <name evidence="21" type="ORF">RhiXN_12255</name>
</gene>
<organism evidence="21 22">
    <name type="scientific">Rhizoctonia solani</name>
    <dbReference type="NCBI Taxonomy" id="456999"/>
    <lineage>
        <taxon>Eukaryota</taxon>
        <taxon>Fungi</taxon>
        <taxon>Dikarya</taxon>
        <taxon>Basidiomycota</taxon>
        <taxon>Agaricomycotina</taxon>
        <taxon>Agaricomycetes</taxon>
        <taxon>Cantharellales</taxon>
        <taxon>Ceratobasidiaceae</taxon>
        <taxon>Rhizoctonia</taxon>
    </lineage>
</organism>
<evidence type="ECO:0000256" key="18">
    <source>
        <dbReference type="SAM" id="MobiDB-lite"/>
    </source>
</evidence>
<keyword evidence="3" id="KW-0808">Transferase</keyword>
<dbReference type="Pfam" id="PF00078">
    <property type="entry name" value="RVT_1"/>
    <property type="match status" value="1"/>
</dbReference>
<dbReference type="Gene3D" id="2.40.50.40">
    <property type="match status" value="1"/>
</dbReference>
<feature type="compositionally biased region" description="Polar residues" evidence="18">
    <location>
        <begin position="134"/>
        <end position="150"/>
    </location>
</feature>
<dbReference type="InterPro" id="IPR041373">
    <property type="entry name" value="RT_RNaseH"/>
</dbReference>
<keyword evidence="15" id="KW-0238">DNA-binding</keyword>
<dbReference type="GO" id="GO:0004519">
    <property type="term" value="F:endonuclease activity"/>
    <property type="evidence" value="ECO:0007669"/>
    <property type="project" value="UniProtKB-KW"/>
</dbReference>
<accession>A0A8H8T275</accession>
<feature type="compositionally biased region" description="Polar residues" evidence="18">
    <location>
        <begin position="1381"/>
        <end position="1392"/>
    </location>
</feature>
<name>A0A8H8T275_9AGAM</name>
<dbReference type="GO" id="GO:0006338">
    <property type="term" value="P:chromatin remodeling"/>
    <property type="evidence" value="ECO:0007669"/>
    <property type="project" value="UniProtKB-ARBA"/>
</dbReference>
<dbReference type="InterPro" id="IPR043502">
    <property type="entry name" value="DNA/RNA_pol_sf"/>
</dbReference>
<evidence type="ECO:0000256" key="1">
    <source>
        <dbReference type="ARBA" id="ARBA00012493"/>
    </source>
</evidence>
<dbReference type="GO" id="GO:0006508">
    <property type="term" value="P:proteolysis"/>
    <property type="evidence" value="ECO:0007669"/>
    <property type="project" value="UniProtKB-KW"/>
</dbReference>
<dbReference type="CDD" id="cd18977">
    <property type="entry name" value="CD_POL_like"/>
    <property type="match status" value="1"/>
</dbReference>
<evidence type="ECO:0000256" key="2">
    <source>
        <dbReference type="ARBA" id="ARBA00022670"/>
    </source>
</evidence>
<feature type="compositionally biased region" description="Low complexity" evidence="18">
    <location>
        <begin position="682"/>
        <end position="696"/>
    </location>
</feature>
<evidence type="ECO:0000256" key="15">
    <source>
        <dbReference type="ARBA" id="ARBA00023125"/>
    </source>
</evidence>
<feature type="compositionally biased region" description="Basic and acidic residues" evidence="18">
    <location>
        <begin position="1730"/>
        <end position="1744"/>
    </location>
</feature>
<dbReference type="EC" id="2.7.7.49" evidence="1"/>
<dbReference type="Pfam" id="PF00385">
    <property type="entry name" value="Chromo"/>
    <property type="match status" value="1"/>
</dbReference>
<dbReference type="CDD" id="cd00303">
    <property type="entry name" value="retropepsin_like"/>
    <property type="match status" value="1"/>
</dbReference>
<feature type="compositionally biased region" description="Basic residues" evidence="18">
    <location>
        <begin position="188"/>
        <end position="201"/>
    </location>
</feature>
<evidence type="ECO:0000259" key="19">
    <source>
        <dbReference type="PROSITE" id="PS50013"/>
    </source>
</evidence>
<feature type="region of interest" description="Disordered" evidence="18">
    <location>
        <begin position="100"/>
        <end position="204"/>
    </location>
</feature>
<feature type="domain" description="Integrase catalytic" evidence="20">
    <location>
        <begin position="2489"/>
        <end position="2648"/>
    </location>
</feature>
<reference evidence="21" key="1">
    <citation type="submission" date="2020-05" db="EMBL/GenBank/DDBJ databases">
        <title>Evolutionary and genomic comparisons of hybrid uninucleate and nonhybrid Rhizoctonia fungi.</title>
        <authorList>
            <person name="Li C."/>
            <person name="Chen X."/>
        </authorList>
    </citation>
    <scope>NUCLEOTIDE SEQUENCE</scope>
    <source>
        <strain evidence="21">AG-1 IA</strain>
    </source>
</reference>
<evidence type="ECO:0000256" key="9">
    <source>
        <dbReference type="ARBA" id="ARBA00022801"/>
    </source>
</evidence>
<dbReference type="GO" id="GO:0005634">
    <property type="term" value="C:nucleus"/>
    <property type="evidence" value="ECO:0007669"/>
    <property type="project" value="UniProtKB-ARBA"/>
</dbReference>
<evidence type="ECO:0000256" key="11">
    <source>
        <dbReference type="ARBA" id="ARBA00022884"/>
    </source>
</evidence>
<evidence type="ECO:0000256" key="8">
    <source>
        <dbReference type="ARBA" id="ARBA00022759"/>
    </source>
</evidence>
<keyword evidence="4" id="KW-0548">Nucleotidyltransferase</keyword>
<keyword evidence="9" id="KW-0378">Hydrolase</keyword>
<evidence type="ECO:0000256" key="17">
    <source>
        <dbReference type="ARBA" id="ARBA00023268"/>
    </source>
</evidence>
<feature type="compositionally biased region" description="Low complexity" evidence="18">
    <location>
        <begin position="627"/>
        <end position="639"/>
    </location>
</feature>
<feature type="compositionally biased region" description="Basic and acidic residues" evidence="18">
    <location>
        <begin position="658"/>
        <end position="668"/>
    </location>
</feature>
<feature type="region of interest" description="Disordered" evidence="18">
    <location>
        <begin position="1229"/>
        <end position="1285"/>
    </location>
</feature>
<keyword evidence="11" id="KW-0694">RNA-binding</keyword>
<evidence type="ECO:0000259" key="20">
    <source>
        <dbReference type="PROSITE" id="PS50994"/>
    </source>
</evidence>
<evidence type="ECO:0000256" key="3">
    <source>
        <dbReference type="ARBA" id="ARBA00022679"/>
    </source>
</evidence>
<dbReference type="SUPFAM" id="SSF56672">
    <property type="entry name" value="DNA/RNA polymerases"/>
    <property type="match status" value="1"/>
</dbReference>
<dbReference type="PANTHER" id="PTHR37984">
    <property type="entry name" value="PROTEIN CBG26694"/>
    <property type="match status" value="1"/>
</dbReference>
<feature type="compositionally biased region" description="Low complexity" evidence="18">
    <location>
        <begin position="871"/>
        <end position="881"/>
    </location>
</feature>
<dbReference type="InterPro" id="IPR000953">
    <property type="entry name" value="Chromo/chromo_shadow_dom"/>
</dbReference>
<proteinExistence type="predicted"/>
<evidence type="ECO:0000256" key="10">
    <source>
        <dbReference type="ARBA" id="ARBA00022842"/>
    </source>
</evidence>
<dbReference type="InterPro" id="IPR041577">
    <property type="entry name" value="RT_RNaseH_2"/>
</dbReference>
<dbReference type="InterPro" id="IPR036397">
    <property type="entry name" value="RNaseH_sf"/>
</dbReference>
<dbReference type="PROSITE" id="PS50994">
    <property type="entry name" value="INTEGRASE"/>
    <property type="match status" value="1"/>
</dbReference>
<evidence type="ECO:0000256" key="14">
    <source>
        <dbReference type="ARBA" id="ARBA00022932"/>
    </source>
</evidence>
<evidence type="ECO:0000256" key="13">
    <source>
        <dbReference type="ARBA" id="ARBA00022918"/>
    </source>
</evidence>
<dbReference type="CDD" id="cd01647">
    <property type="entry name" value="RT_LTR"/>
    <property type="match status" value="1"/>
</dbReference>
<dbReference type="Gene3D" id="3.10.10.10">
    <property type="entry name" value="HIV Type 1 Reverse Transcriptase, subunit A, domain 1"/>
    <property type="match status" value="1"/>
</dbReference>
<feature type="region of interest" description="Disordered" evidence="18">
    <location>
        <begin position="1335"/>
        <end position="1406"/>
    </location>
</feature>
<dbReference type="InterPro" id="IPR016197">
    <property type="entry name" value="Chromo-like_dom_sf"/>
</dbReference>
<evidence type="ECO:0000256" key="6">
    <source>
        <dbReference type="ARBA" id="ARBA00022723"/>
    </source>
</evidence>
<keyword evidence="10" id="KW-0460">Magnesium</keyword>
<keyword evidence="8" id="KW-0255">Endonuclease</keyword>
<dbReference type="GO" id="GO:0004190">
    <property type="term" value="F:aspartic-type endopeptidase activity"/>
    <property type="evidence" value="ECO:0007669"/>
    <property type="project" value="UniProtKB-KW"/>
</dbReference>
<dbReference type="SUPFAM" id="SSF54160">
    <property type="entry name" value="Chromo domain-like"/>
    <property type="match status" value="1"/>
</dbReference>
<feature type="region of interest" description="Disordered" evidence="18">
    <location>
        <begin position="562"/>
        <end position="705"/>
    </location>
</feature>
<keyword evidence="12" id="KW-0229">DNA integration</keyword>
<dbReference type="Pfam" id="PF17917">
    <property type="entry name" value="RT_RNaseH"/>
    <property type="match status" value="1"/>
</dbReference>
<evidence type="ECO:0000256" key="5">
    <source>
        <dbReference type="ARBA" id="ARBA00022722"/>
    </source>
</evidence>
<dbReference type="GO" id="GO:0046872">
    <property type="term" value="F:metal ion binding"/>
    <property type="evidence" value="ECO:0007669"/>
    <property type="project" value="UniProtKB-KW"/>
</dbReference>
<feature type="compositionally biased region" description="Low complexity" evidence="18">
    <location>
        <begin position="255"/>
        <end position="266"/>
    </location>
</feature>
<protein>
    <recommendedName>
        <fullName evidence="1">RNA-directed DNA polymerase</fullName>
        <ecNumber evidence="1">2.7.7.49</ecNumber>
    </recommendedName>
</protein>
<dbReference type="InterPro" id="IPR001584">
    <property type="entry name" value="Integrase_cat-core"/>
</dbReference>
<evidence type="ECO:0000256" key="7">
    <source>
        <dbReference type="ARBA" id="ARBA00022750"/>
    </source>
</evidence>
<dbReference type="InterPro" id="IPR056924">
    <property type="entry name" value="SH3_Tf2-1"/>
</dbReference>
<dbReference type="GeneID" id="67034533"/>
<dbReference type="InterPro" id="IPR043128">
    <property type="entry name" value="Rev_trsase/Diguanyl_cyclase"/>
</dbReference>